<dbReference type="GO" id="GO:0004722">
    <property type="term" value="F:protein serine/threonine phosphatase activity"/>
    <property type="evidence" value="ECO:0007669"/>
    <property type="project" value="UniProtKB-EC"/>
</dbReference>
<dbReference type="EMBL" id="CATQJA010002691">
    <property type="protein sequence ID" value="CAJ0584327.1"/>
    <property type="molecule type" value="Genomic_DNA"/>
</dbReference>
<dbReference type="SMART" id="SM00156">
    <property type="entry name" value="PP2Ac"/>
    <property type="match status" value="1"/>
</dbReference>
<keyword evidence="3" id="KW-0158">Chromosome</keyword>
<evidence type="ECO:0000256" key="5">
    <source>
        <dbReference type="ARBA" id="ARBA00022801"/>
    </source>
</evidence>
<comment type="catalytic activity">
    <reaction evidence="11 13">
        <text>O-phospho-L-threonyl-[protein] + H2O = L-threonyl-[protein] + phosphate</text>
        <dbReference type="Rhea" id="RHEA:47004"/>
        <dbReference type="Rhea" id="RHEA-COMP:11060"/>
        <dbReference type="Rhea" id="RHEA-COMP:11605"/>
        <dbReference type="ChEBI" id="CHEBI:15377"/>
        <dbReference type="ChEBI" id="CHEBI:30013"/>
        <dbReference type="ChEBI" id="CHEBI:43474"/>
        <dbReference type="ChEBI" id="CHEBI:61977"/>
        <dbReference type="EC" id="3.1.3.16"/>
    </reaction>
</comment>
<evidence type="ECO:0000313" key="15">
    <source>
        <dbReference type="EMBL" id="CAJ0584327.1"/>
    </source>
</evidence>
<name>A0AA36GDB6_9BILA</name>
<evidence type="ECO:0000256" key="2">
    <source>
        <dbReference type="ARBA" id="ARBA00008294"/>
    </source>
</evidence>
<evidence type="ECO:0000256" key="11">
    <source>
        <dbReference type="ARBA" id="ARBA00048336"/>
    </source>
</evidence>
<accession>A0AA36GDB6</accession>
<evidence type="ECO:0000256" key="9">
    <source>
        <dbReference type="ARBA" id="ARBA00037818"/>
    </source>
</evidence>
<keyword evidence="7" id="KW-0904">Protein phosphatase</keyword>
<evidence type="ECO:0000259" key="14">
    <source>
        <dbReference type="PROSITE" id="PS00125"/>
    </source>
</evidence>
<evidence type="ECO:0000256" key="1">
    <source>
        <dbReference type="ARBA" id="ARBA00004286"/>
    </source>
</evidence>
<evidence type="ECO:0000256" key="10">
    <source>
        <dbReference type="ARBA" id="ARBA00047761"/>
    </source>
</evidence>
<dbReference type="GO" id="GO:0005737">
    <property type="term" value="C:cytoplasm"/>
    <property type="evidence" value="ECO:0007669"/>
    <property type="project" value="TreeGrafter"/>
</dbReference>
<evidence type="ECO:0000313" key="16">
    <source>
        <dbReference type="Proteomes" id="UP001177023"/>
    </source>
</evidence>
<dbReference type="GO" id="GO:0046872">
    <property type="term" value="F:metal ion binding"/>
    <property type="evidence" value="ECO:0007669"/>
    <property type="project" value="UniProtKB-KW"/>
</dbReference>
<evidence type="ECO:0000256" key="7">
    <source>
        <dbReference type="ARBA" id="ARBA00022912"/>
    </source>
</evidence>
<proteinExistence type="inferred from homology"/>
<evidence type="ECO:0000256" key="13">
    <source>
        <dbReference type="RuleBase" id="RU004273"/>
    </source>
</evidence>
<keyword evidence="16" id="KW-1185">Reference proteome</keyword>
<sequence>MEAESPADGFDFLNFLDRLLSGAPHPFGGYFQVISVNDVTQASLTRCVREGEIEVVIAACRKIVMGQPAFLQLDPPINICGDLHGQYVDLLRVFNRCHYPQSTNYLFLGDYVDRGKQQLETICLLMVYKIKFPDSFFFLRGNHESRSINKVYGFYDECKRRYSLRLWESFQTLFNSMPFCALVGGRIFCMHGGLSPDLLNWDQLHISRPVDPPNRCLHTDLLWADPEPGVNGWAENTRGVSFVFGENVVHDFCARMDVDLIARGHQVVQDGYEFFADRKLVTIFSASSYCGEFDNNGAVMVVNRQLECAFEVLRSSRKMIKIRSGRRKGQKR</sequence>
<dbReference type="GO" id="GO:0031272">
    <property type="term" value="P:regulation of pseudopodium assembly"/>
    <property type="evidence" value="ECO:0007669"/>
    <property type="project" value="UniProtKB-ARBA"/>
</dbReference>
<reference evidence="15" key="1">
    <citation type="submission" date="2023-06" db="EMBL/GenBank/DDBJ databases">
        <authorList>
            <person name="Delattre M."/>
        </authorList>
    </citation>
    <scope>NUCLEOTIDE SEQUENCE</scope>
    <source>
        <strain evidence="15">AF72</strain>
    </source>
</reference>
<dbReference type="PROSITE" id="PS00125">
    <property type="entry name" value="SER_THR_PHOSPHATASE"/>
    <property type="match status" value="1"/>
</dbReference>
<dbReference type="PANTHER" id="PTHR11668:SF498">
    <property type="entry name" value="SERINE_THREONINE-PROTEIN PHOSPHATASE"/>
    <property type="match status" value="1"/>
</dbReference>
<dbReference type="GO" id="GO:0018991">
    <property type="term" value="P:egg-laying behavior"/>
    <property type="evidence" value="ECO:0007669"/>
    <property type="project" value="UniProtKB-ARBA"/>
</dbReference>
<dbReference type="Pfam" id="PF00149">
    <property type="entry name" value="Metallophos"/>
    <property type="match status" value="1"/>
</dbReference>
<dbReference type="SUPFAM" id="SSF56300">
    <property type="entry name" value="Metallo-dependent phosphatases"/>
    <property type="match status" value="1"/>
</dbReference>
<feature type="domain" description="Serine/threonine specific protein phosphatases" evidence="14">
    <location>
        <begin position="139"/>
        <end position="144"/>
    </location>
</feature>
<dbReference type="InterPro" id="IPR004843">
    <property type="entry name" value="Calcineurin-like_PHP"/>
</dbReference>
<dbReference type="InterPro" id="IPR029052">
    <property type="entry name" value="Metallo-depent_PP-like"/>
</dbReference>
<evidence type="ECO:0000256" key="6">
    <source>
        <dbReference type="ARBA" id="ARBA00022871"/>
    </source>
</evidence>
<organism evidence="15 16">
    <name type="scientific">Mesorhabditis spiculigera</name>
    <dbReference type="NCBI Taxonomy" id="96644"/>
    <lineage>
        <taxon>Eukaryota</taxon>
        <taxon>Metazoa</taxon>
        <taxon>Ecdysozoa</taxon>
        <taxon>Nematoda</taxon>
        <taxon>Chromadorea</taxon>
        <taxon>Rhabditida</taxon>
        <taxon>Rhabditina</taxon>
        <taxon>Rhabditomorpha</taxon>
        <taxon>Rhabditoidea</taxon>
        <taxon>Rhabditidae</taxon>
        <taxon>Mesorhabditinae</taxon>
        <taxon>Mesorhabditis</taxon>
    </lineage>
</organism>
<comment type="caution">
    <text evidence="15">The sequence shown here is derived from an EMBL/GenBank/DDBJ whole genome shotgun (WGS) entry which is preliminary data.</text>
</comment>
<dbReference type="GO" id="GO:0031143">
    <property type="term" value="C:pseudopodium"/>
    <property type="evidence" value="ECO:0007669"/>
    <property type="project" value="UniProtKB-SubCell"/>
</dbReference>
<evidence type="ECO:0000256" key="3">
    <source>
        <dbReference type="ARBA" id="ARBA00022454"/>
    </source>
</evidence>
<feature type="non-terminal residue" evidence="15">
    <location>
        <position position="332"/>
    </location>
</feature>
<comment type="subcellular location">
    <subcellularLocation>
        <location evidence="9">Cell projection</location>
        <location evidence="9">Pseudopodium</location>
    </subcellularLocation>
    <subcellularLocation>
        <location evidence="1">Chromosome</location>
    </subcellularLocation>
</comment>
<keyword evidence="5 13" id="KW-0378">Hydrolase</keyword>
<keyword evidence="6" id="KW-0221">Differentiation</keyword>
<dbReference type="PRINTS" id="PR00114">
    <property type="entry name" value="STPHPHTASE"/>
</dbReference>
<comment type="similarity">
    <text evidence="2 13">Belongs to the PPP phosphatase family.</text>
</comment>
<dbReference type="GO" id="GO:0007060">
    <property type="term" value="P:male meiosis chromosome segregation"/>
    <property type="evidence" value="ECO:0007669"/>
    <property type="project" value="UniProtKB-ARBA"/>
</dbReference>
<dbReference type="InterPro" id="IPR050341">
    <property type="entry name" value="PP1_catalytic_subunit"/>
</dbReference>
<keyword evidence="6" id="KW-0744">Spermatogenesis</keyword>
<dbReference type="GO" id="GO:0007283">
    <property type="term" value="P:spermatogenesis"/>
    <property type="evidence" value="ECO:0007669"/>
    <property type="project" value="UniProtKB-KW"/>
</dbReference>
<dbReference type="Gene3D" id="3.60.21.10">
    <property type="match status" value="1"/>
</dbReference>
<evidence type="ECO:0000256" key="12">
    <source>
        <dbReference type="ARBA" id="ARBA00054219"/>
    </source>
</evidence>
<evidence type="ECO:0000256" key="8">
    <source>
        <dbReference type="ARBA" id="ARBA00023211"/>
    </source>
</evidence>
<gene>
    <name evidence="15" type="ORF">MSPICULIGERA_LOCUS22386</name>
</gene>
<dbReference type="EC" id="3.1.3.16" evidence="13"/>
<comment type="function">
    <text evidence="12">Probable phosphatase which plays a redundant role with gsp-4 in spermatogenesis by regulating sister chromatid segregation during meiosis. In addition, involved in sperm motility by controlling the dynamic disassembly of major sperm proteins (MSP) in the spermatozoan pseudopodium.</text>
</comment>
<keyword evidence="4" id="KW-0479">Metal-binding</keyword>
<dbReference type="Proteomes" id="UP001177023">
    <property type="component" value="Unassembled WGS sequence"/>
</dbReference>
<dbReference type="PANTHER" id="PTHR11668">
    <property type="entry name" value="SERINE/THREONINE PROTEIN PHOSPHATASE"/>
    <property type="match status" value="1"/>
</dbReference>
<evidence type="ECO:0000256" key="4">
    <source>
        <dbReference type="ARBA" id="ARBA00022723"/>
    </source>
</evidence>
<dbReference type="AlphaFoldDB" id="A0AA36GDB6"/>
<comment type="catalytic activity">
    <reaction evidence="10">
        <text>O-phospho-L-seryl-[protein] + H2O = L-seryl-[protein] + phosphate</text>
        <dbReference type="Rhea" id="RHEA:20629"/>
        <dbReference type="Rhea" id="RHEA-COMP:9863"/>
        <dbReference type="Rhea" id="RHEA-COMP:11604"/>
        <dbReference type="ChEBI" id="CHEBI:15377"/>
        <dbReference type="ChEBI" id="CHEBI:29999"/>
        <dbReference type="ChEBI" id="CHEBI:43474"/>
        <dbReference type="ChEBI" id="CHEBI:83421"/>
        <dbReference type="EC" id="3.1.3.16"/>
    </reaction>
</comment>
<dbReference type="GO" id="GO:0000785">
    <property type="term" value="C:chromatin"/>
    <property type="evidence" value="ECO:0007669"/>
    <property type="project" value="UniProtKB-ARBA"/>
</dbReference>
<dbReference type="FunFam" id="3.60.21.10:FF:000026">
    <property type="entry name" value="Serine/threonine-protein phosphatase"/>
    <property type="match status" value="1"/>
</dbReference>
<protein>
    <recommendedName>
        <fullName evidence="13">Serine/threonine-protein phosphatase</fullName>
        <ecNumber evidence="13">3.1.3.16</ecNumber>
    </recommendedName>
</protein>
<dbReference type="GO" id="GO:0097723">
    <property type="term" value="P:amoeboid sperm motility"/>
    <property type="evidence" value="ECO:0007669"/>
    <property type="project" value="UniProtKB-ARBA"/>
</dbReference>
<dbReference type="GO" id="GO:0005634">
    <property type="term" value="C:nucleus"/>
    <property type="evidence" value="ECO:0007669"/>
    <property type="project" value="TreeGrafter"/>
</dbReference>
<keyword evidence="8" id="KW-0464">Manganese</keyword>
<dbReference type="InterPro" id="IPR006186">
    <property type="entry name" value="Ser/Thr-sp_prot-phosphatase"/>
</dbReference>